<keyword evidence="13" id="KW-0560">Oxidoreductase</keyword>
<evidence type="ECO:0000256" key="9">
    <source>
        <dbReference type="ARBA" id="ARBA00022553"/>
    </source>
</evidence>
<dbReference type="InterPro" id="IPR020843">
    <property type="entry name" value="ER"/>
</dbReference>
<dbReference type="SUPFAM" id="SSF50129">
    <property type="entry name" value="GroES-like"/>
    <property type="match status" value="2"/>
</dbReference>
<name>A0A6J0C5L9_NEOLC</name>
<dbReference type="InterPro" id="IPR014190">
    <property type="entry name" value="PTGR1"/>
</dbReference>
<proteinExistence type="inferred from homology"/>
<dbReference type="PANTHER" id="PTHR43205:SF7">
    <property type="entry name" value="PROSTAGLANDIN REDUCTASE 1"/>
    <property type="match status" value="1"/>
</dbReference>
<keyword evidence="10" id="KW-0276">Fatty acid metabolism</keyword>
<dbReference type="InterPro" id="IPR036291">
    <property type="entry name" value="NAD(P)-bd_dom_sf"/>
</dbReference>
<reference evidence="37" key="1">
    <citation type="submission" date="2025-08" db="UniProtKB">
        <authorList>
            <consortium name="RefSeq"/>
        </authorList>
    </citation>
    <scope>IDENTIFICATION</scope>
    <source>
        <tissue evidence="37">Thorax and Abdomen</tissue>
    </source>
</reference>
<evidence type="ECO:0000256" key="29">
    <source>
        <dbReference type="ARBA" id="ARBA00048591"/>
    </source>
</evidence>
<comment type="catalytic activity">
    <reaction evidence="23">
        <text>leukotriene B4 + NADP(+) = 12-oxo-leukotriene B4 + NADPH + H(+)</text>
        <dbReference type="Rhea" id="RHEA:50608"/>
        <dbReference type="ChEBI" id="CHEBI:15378"/>
        <dbReference type="ChEBI" id="CHEBI:57461"/>
        <dbReference type="ChEBI" id="CHEBI:57783"/>
        <dbReference type="ChEBI" id="CHEBI:58349"/>
        <dbReference type="ChEBI" id="CHEBI:133309"/>
    </reaction>
    <physiologicalReaction direction="left-to-right" evidence="23">
        <dbReference type="Rhea" id="RHEA:50609"/>
    </physiologicalReaction>
</comment>
<comment type="catalytic activity">
    <reaction evidence="31">
        <text>(5S,12S)-dihydroxy-(6E,10E,12E,14Z)-eicosatetraenoate + NADP(+) = 12-oxo-(5S)-hydroxy-(6E,8E,10E,14Z)-eicosatetraenoate + NADPH + H(+)</text>
        <dbReference type="Rhea" id="RHEA:51212"/>
        <dbReference type="ChEBI" id="CHEBI:15378"/>
        <dbReference type="ChEBI" id="CHEBI:57783"/>
        <dbReference type="ChEBI" id="CHEBI:58349"/>
        <dbReference type="ChEBI" id="CHEBI:133974"/>
        <dbReference type="ChEBI" id="CHEBI:133975"/>
    </reaction>
    <physiologicalReaction direction="left-to-right" evidence="31">
        <dbReference type="Rhea" id="RHEA:51213"/>
    </physiologicalReaction>
</comment>
<keyword evidence="36" id="KW-1185">Reference proteome</keyword>
<evidence type="ECO:0000256" key="27">
    <source>
        <dbReference type="ARBA" id="ARBA00048290"/>
    </source>
</evidence>
<comment type="catalytic activity">
    <reaction evidence="32">
        <text>13,14-dihydro-15-oxo-prostaglandin E1 + NADP(+) = 15-oxoprostaglandin E1 + NADPH + H(+)</text>
        <dbReference type="Rhea" id="RHEA:50584"/>
        <dbReference type="ChEBI" id="CHEBI:15378"/>
        <dbReference type="ChEBI" id="CHEBI:57401"/>
        <dbReference type="ChEBI" id="CHEBI:57783"/>
        <dbReference type="ChEBI" id="CHEBI:58349"/>
        <dbReference type="ChEBI" id="CHEBI:133408"/>
    </reaction>
    <physiologicalReaction direction="right-to-left" evidence="32">
        <dbReference type="Rhea" id="RHEA:50586"/>
    </physiologicalReaction>
</comment>
<dbReference type="Gene3D" id="3.40.50.720">
    <property type="entry name" value="NAD(P)-binding Rossmann-like Domain"/>
    <property type="match status" value="1"/>
</dbReference>
<dbReference type="Pfam" id="PF16884">
    <property type="entry name" value="ADH_N_2"/>
    <property type="match status" value="1"/>
</dbReference>
<keyword evidence="8" id="KW-0644">Prostaglandin metabolism</keyword>
<evidence type="ECO:0000256" key="10">
    <source>
        <dbReference type="ARBA" id="ARBA00022832"/>
    </source>
</evidence>
<dbReference type="GeneID" id="107225644"/>
<evidence type="ECO:0000256" key="28">
    <source>
        <dbReference type="ARBA" id="ARBA00048387"/>
    </source>
</evidence>
<gene>
    <name evidence="37" type="primary">LOC107225644</name>
</gene>
<dbReference type="EC" id="1.3.1.48" evidence="4"/>
<dbReference type="EC" id="1.3.1.74" evidence="5"/>
<evidence type="ECO:0000256" key="34">
    <source>
        <dbReference type="ARBA" id="ARBA00049368"/>
    </source>
</evidence>
<evidence type="ECO:0000256" key="7">
    <source>
        <dbReference type="ARBA" id="ARBA00022490"/>
    </source>
</evidence>
<dbReference type="PANTHER" id="PTHR43205">
    <property type="entry name" value="PROSTAGLANDIN REDUCTASE"/>
    <property type="match status" value="1"/>
</dbReference>
<evidence type="ECO:0000256" key="17">
    <source>
        <dbReference type="ARBA" id="ARBA00032255"/>
    </source>
</evidence>
<keyword evidence="12" id="KW-0007">Acetylation</keyword>
<feature type="domain" description="Enoyl reductase (ER)" evidence="35">
    <location>
        <begin position="18"/>
        <end position="333"/>
    </location>
</feature>
<dbReference type="AlphaFoldDB" id="A0A6J0C5L9"/>
<dbReference type="SUPFAM" id="SSF51735">
    <property type="entry name" value="NAD(P)-binding Rossmann-fold domains"/>
    <property type="match status" value="1"/>
</dbReference>
<comment type="catalytic activity">
    <reaction evidence="21">
        <text>decanal + NADP(+) = (2E)-decenal + NADPH + H(+)</text>
        <dbReference type="Rhea" id="RHEA:50612"/>
        <dbReference type="ChEBI" id="CHEBI:15378"/>
        <dbReference type="ChEBI" id="CHEBI:31457"/>
        <dbReference type="ChEBI" id="CHEBI:57783"/>
        <dbReference type="ChEBI" id="CHEBI:58349"/>
        <dbReference type="ChEBI" id="CHEBI:133455"/>
    </reaction>
    <physiologicalReaction direction="right-to-left" evidence="21">
        <dbReference type="Rhea" id="RHEA:50614"/>
    </physiologicalReaction>
</comment>
<dbReference type="InterPro" id="IPR013149">
    <property type="entry name" value="ADH-like_C"/>
</dbReference>
<evidence type="ECO:0000256" key="13">
    <source>
        <dbReference type="ARBA" id="ARBA00023002"/>
    </source>
</evidence>
<evidence type="ECO:0000256" key="21">
    <source>
        <dbReference type="ARBA" id="ARBA00047617"/>
    </source>
</evidence>
<keyword evidence="14" id="KW-0443">Lipid metabolism</keyword>
<comment type="catalytic activity">
    <reaction evidence="29">
        <text>20-hydroxy-leukotriene B4 + NADP(+) = 12-oxo-20-hydroxy-leukotriene B4 + NADPH + H(+)</text>
        <dbReference type="Rhea" id="RHEA:51208"/>
        <dbReference type="ChEBI" id="CHEBI:15378"/>
        <dbReference type="ChEBI" id="CHEBI:57460"/>
        <dbReference type="ChEBI" id="CHEBI:57783"/>
        <dbReference type="ChEBI" id="CHEBI:58349"/>
        <dbReference type="ChEBI" id="CHEBI:133346"/>
    </reaction>
    <physiologicalReaction direction="left-to-right" evidence="29">
        <dbReference type="Rhea" id="RHEA:51209"/>
    </physiologicalReaction>
</comment>
<evidence type="ECO:0000256" key="16">
    <source>
        <dbReference type="ARBA" id="ARBA00031851"/>
    </source>
</evidence>
<evidence type="ECO:0000256" key="32">
    <source>
        <dbReference type="ARBA" id="ARBA00049070"/>
    </source>
</evidence>
<evidence type="ECO:0000256" key="15">
    <source>
        <dbReference type="ARBA" id="ARBA00023278"/>
    </source>
</evidence>
<protein>
    <recommendedName>
        <fullName evidence="6">Prostaglandin reductase 1</fullName>
        <ecNumber evidence="4">1.3.1.48</ecNumber>
        <ecNumber evidence="5">1.3.1.74</ecNumber>
    </recommendedName>
    <alternativeName>
        <fullName evidence="19">15-oxoprostaglandin 13-reductase</fullName>
    </alternativeName>
    <alternativeName>
        <fullName evidence="17">Dithiolethione-inducible gene 1 protein</fullName>
    </alternativeName>
    <alternativeName>
        <fullName evidence="16">Leukotriene B4 12-hydroxydehydrogenase</fullName>
    </alternativeName>
    <alternativeName>
        <fullName evidence="18">NAD(P)H-dependent alkenal/one oxidoreductase</fullName>
    </alternativeName>
</protein>
<comment type="subcellular location">
    <subcellularLocation>
        <location evidence="1">Cytoplasm</location>
    </subcellularLocation>
</comment>
<evidence type="ECO:0000256" key="5">
    <source>
        <dbReference type="ARBA" id="ARBA00012410"/>
    </source>
</evidence>
<evidence type="ECO:0000256" key="23">
    <source>
        <dbReference type="ARBA" id="ARBA00047871"/>
    </source>
</evidence>
<organism evidence="37">
    <name type="scientific">Neodiprion lecontei</name>
    <name type="common">Redheaded pine sawfly</name>
    <dbReference type="NCBI Taxonomy" id="441921"/>
    <lineage>
        <taxon>Eukaryota</taxon>
        <taxon>Metazoa</taxon>
        <taxon>Ecdysozoa</taxon>
        <taxon>Arthropoda</taxon>
        <taxon>Hexapoda</taxon>
        <taxon>Insecta</taxon>
        <taxon>Pterygota</taxon>
        <taxon>Neoptera</taxon>
        <taxon>Endopterygota</taxon>
        <taxon>Hymenoptera</taxon>
        <taxon>Tenthredinoidea</taxon>
        <taxon>Diprionidae</taxon>
        <taxon>Diprioninae</taxon>
        <taxon>Neodiprion</taxon>
    </lineage>
</organism>
<keyword evidence="11" id="KW-0521">NADP</keyword>
<dbReference type="Pfam" id="PF00107">
    <property type="entry name" value="ADH_zinc_N"/>
    <property type="match status" value="1"/>
</dbReference>
<dbReference type="Proteomes" id="UP000829291">
    <property type="component" value="Chromosome 4"/>
</dbReference>
<dbReference type="InterPro" id="IPR041694">
    <property type="entry name" value="ADH_N_2"/>
</dbReference>
<evidence type="ECO:0000256" key="2">
    <source>
        <dbReference type="ARBA" id="ARBA00010460"/>
    </source>
</evidence>
<evidence type="ECO:0000259" key="35">
    <source>
        <dbReference type="SMART" id="SM00829"/>
    </source>
</evidence>
<comment type="catalytic activity">
    <reaction evidence="34">
        <text>hexanal + NADP(+) = (E)-hex-2-enal + NADPH + H(+)</text>
        <dbReference type="Rhea" id="RHEA:50776"/>
        <dbReference type="ChEBI" id="CHEBI:15378"/>
        <dbReference type="ChEBI" id="CHEBI:28913"/>
        <dbReference type="ChEBI" id="CHEBI:57783"/>
        <dbReference type="ChEBI" id="CHEBI:58349"/>
        <dbReference type="ChEBI" id="CHEBI:88528"/>
    </reaction>
    <physiologicalReaction direction="right-to-left" evidence="34">
        <dbReference type="Rhea" id="RHEA:50778"/>
    </physiologicalReaction>
</comment>
<comment type="catalytic activity">
    <reaction evidence="26">
        <text>nonan-2-one + NADP(+) = (3E)-nonen-2-one + NADPH + H(+)</text>
        <dbReference type="Rhea" id="RHEA:50616"/>
        <dbReference type="ChEBI" id="CHEBI:15378"/>
        <dbReference type="ChEBI" id="CHEBI:57783"/>
        <dbReference type="ChEBI" id="CHEBI:58349"/>
        <dbReference type="ChEBI" id="CHEBI:77927"/>
        <dbReference type="ChEBI" id="CHEBI:133457"/>
    </reaction>
    <physiologicalReaction direction="right-to-left" evidence="26">
        <dbReference type="Rhea" id="RHEA:50618"/>
    </physiologicalReaction>
</comment>
<comment type="catalytic activity">
    <reaction evidence="27">
        <text>13,14-dihydro-15-oxo-PGF2alpha + NADP(+) = 15-oxoprostaglandin F2alpha + NADPH + H(+)</text>
        <dbReference type="Rhea" id="RHEA:50588"/>
        <dbReference type="ChEBI" id="CHEBI:15378"/>
        <dbReference type="ChEBI" id="CHEBI:57783"/>
        <dbReference type="ChEBI" id="CHEBI:58349"/>
        <dbReference type="ChEBI" id="CHEBI:133374"/>
        <dbReference type="ChEBI" id="CHEBI:133409"/>
    </reaction>
    <physiologicalReaction direction="right-to-left" evidence="27">
        <dbReference type="Rhea" id="RHEA:50590"/>
    </physiologicalReaction>
</comment>
<comment type="catalytic activity">
    <reaction evidence="24">
        <text>13,14-dihydro-15-oxo-prostaglandin F1alpha + NADP(+) = 15-oxoprostaglandin F1alpha + NADPH + H(+)</text>
        <dbReference type="Rhea" id="RHEA:50592"/>
        <dbReference type="ChEBI" id="CHEBI:15378"/>
        <dbReference type="ChEBI" id="CHEBI:57783"/>
        <dbReference type="ChEBI" id="CHEBI:58349"/>
        <dbReference type="ChEBI" id="CHEBI:79072"/>
        <dbReference type="ChEBI" id="CHEBI:133411"/>
    </reaction>
    <physiologicalReaction direction="right-to-left" evidence="24">
        <dbReference type="Rhea" id="RHEA:50594"/>
    </physiologicalReaction>
</comment>
<dbReference type="SMART" id="SM00829">
    <property type="entry name" value="PKS_ER"/>
    <property type="match status" value="1"/>
</dbReference>
<dbReference type="InterPro" id="IPR045010">
    <property type="entry name" value="MDR_fam"/>
</dbReference>
<dbReference type="CDD" id="cd08294">
    <property type="entry name" value="leukotriene_B4_DH_like"/>
    <property type="match status" value="1"/>
</dbReference>
<evidence type="ECO:0000256" key="22">
    <source>
        <dbReference type="ARBA" id="ARBA00047742"/>
    </source>
</evidence>
<evidence type="ECO:0000256" key="8">
    <source>
        <dbReference type="ARBA" id="ARBA00022501"/>
    </source>
</evidence>
<evidence type="ECO:0000313" key="37">
    <source>
        <dbReference type="RefSeq" id="XP_015521664.2"/>
    </source>
</evidence>
<comment type="catalytic activity">
    <reaction evidence="22">
        <text>pentan-2-one + NADP(+) = (E)-pent-3-en-2-one + NADPH + H(+)</text>
        <dbReference type="Rhea" id="RHEA:50788"/>
        <dbReference type="ChEBI" id="CHEBI:15378"/>
        <dbReference type="ChEBI" id="CHEBI:16472"/>
        <dbReference type="ChEBI" id="CHEBI:57783"/>
        <dbReference type="ChEBI" id="CHEBI:58349"/>
        <dbReference type="ChEBI" id="CHEBI:145276"/>
    </reaction>
    <physiologicalReaction direction="right-to-left" evidence="22">
        <dbReference type="Rhea" id="RHEA:50790"/>
    </physiologicalReaction>
</comment>
<dbReference type="InterPro" id="IPR011032">
    <property type="entry name" value="GroES-like_sf"/>
</dbReference>
<dbReference type="GO" id="GO:0032440">
    <property type="term" value="F:2-alkenal reductase [NAD(P)H] activity"/>
    <property type="evidence" value="ECO:0007669"/>
    <property type="project" value="UniProtKB-EC"/>
</dbReference>
<dbReference type="KEGG" id="nlo:107225644"/>
<comment type="catalytic activity">
    <reaction evidence="33">
        <text>an n-alkanal + NADP(+) = an alk-2-enal + NADPH + H(+)</text>
        <dbReference type="Rhea" id="RHEA:13737"/>
        <dbReference type="ChEBI" id="CHEBI:12834"/>
        <dbReference type="ChEBI" id="CHEBI:13757"/>
        <dbReference type="ChEBI" id="CHEBI:15378"/>
        <dbReference type="ChEBI" id="CHEBI:57783"/>
        <dbReference type="ChEBI" id="CHEBI:58349"/>
        <dbReference type="EC" id="1.3.1.74"/>
    </reaction>
    <physiologicalReaction direction="right-to-left" evidence="33">
        <dbReference type="Rhea" id="RHEA:13739"/>
    </physiologicalReaction>
</comment>
<keyword evidence="7" id="KW-0963">Cytoplasm</keyword>
<evidence type="ECO:0000256" key="4">
    <source>
        <dbReference type="ARBA" id="ARBA00011981"/>
    </source>
</evidence>
<evidence type="ECO:0000256" key="14">
    <source>
        <dbReference type="ARBA" id="ARBA00023098"/>
    </source>
</evidence>
<evidence type="ECO:0000256" key="31">
    <source>
        <dbReference type="ARBA" id="ARBA00049068"/>
    </source>
</evidence>
<dbReference type="GO" id="GO:0047522">
    <property type="term" value="F:15-oxoprostaglandin 13-reductase [NAD(P)+] activity"/>
    <property type="evidence" value="ECO:0007669"/>
    <property type="project" value="UniProtKB-EC"/>
</dbReference>
<sequence>MVITKKYVLTKHFEGEPKRSDLTLVEEKLPALKPGEFLIRAEFLSVDPGVRAYEPRLPLGATIIGFQIAEIVTSKNRAYPVGKRVVASVGWQTYTVIDGNFSSNNDQFLYMLPDFDGLPISLGLGVLGMPGNSAYFPIIEILRPKAGETLVVSGAAGAVGSHVGQIGKIRGLKIIGIAGSDAKCKWLTEELGFDHAINYKTQNVAEVLREVAPNKIDCYFDNVGGDISSIVLNQMNVGGRVAVCGSISTYNADIEALPKTDIIQPAVLTSQLKLEGFIVLRWRDRWMEGIEQNLKWIKEDKLKYRETVTNGFENTFDAFVGVLRGDNIGKAIVKV</sequence>
<evidence type="ECO:0000256" key="33">
    <source>
        <dbReference type="ARBA" id="ARBA00049179"/>
    </source>
</evidence>
<evidence type="ECO:0000256" key="6">
    <source>
        <dbReference type="ARBA" id="ARBA00020651"/>
    </source>
</evidence>
<evidence type="ECO:0000256" key="3">
    <source>
        <dbReference type="ARBA" id="ARBA00011852"/>
    </source>
</evidence>
<dbReference type="OrthoDB" id="809632at2759"/>
<dbReference type="GO" id="GO:0006693">
    <property type="term" value="P:prostaglandin metabolic process"/>
    <property type="evidence" value="ECO:0007669"/>
    <property type="project" value="UniProtKB-KW"/>
</dbReference>
<dbReference type="InParanoid" id="A0A6J0C5L9"/>
<evidence type="ECO:0000313" key="36">
    <source>
        <dbReference type="Proteomes" id="UP000829291"/>
    </source>
</evidence>
<comment type="subunit">
    <text evidence="3">Monomer or homodimer.</text>
</comment>
<evidence type="ECO:0000256" key="20">
    <source>
        <dbReference type="ARBA" id="ARBA00047461"/>
    </source>
</evidence>
<dbReference type="GO" id="GO:0005737">
    <property type="term" value="C:cytoplasm"/>
    <property type="evidence" value="ECO:0007669"/>
    <property type="project" value="UniProtKB-SubCell"/>
</dbReference>
<comment type="catalytic activity">
    <reaction evidence="30">
        <text>6-trans-leukotriene B4 + NADP(+) = 12-oxo-(5S)-hydroxy-(6E,8E,10E,14Z)-eicosatetraenoate + NADPH + H(+)</text>
        <dbReference type="Rhea" id="RHEA:51204"/>
        <dbReference type="ChEBI" id="CHEBI:15378"/>
        <dbReference type="ChEBI" id="CHEBI:57783"/>
        <dbReference type="ChEBI" id="CHEBI:58349"/>
        <dbReference type="ChEBI" id="CHEBI:90723"/>
        <dbReference type="ChEBI" id="CHEBI:133974"/>
    </reaction>
    <physiologicalReaction direction="left-to-right" evidence="30">
        <dbReference type="Rhea" id="RHEA:51205"/>
    </physiologicalReaction>
</comment>
<comment type="catalytic activity">
    <reaction evidence="25">
        <text>dodecanal + NADP(+) = (2E)-dodecenal + NADPH + H(+)</text>
        <dbReference type="Rhea" id="RHEA:50784"/>
        <dbReference type="ChEBI" id="CHEBI:15378"/>
        <dbReference type="ChEBI" id="CHEBI:27836"/>
        <dbReference type="ChEBI" id="CHEBI:57783"/>
        <dbReference type="ChEBI" id="CHEBI:58349"/>
        <dbReference type="ChEBI" id="CHEBI:133741"/>
    </reaction>
    <physiologicalReaction direction="right-to-left" evidence="25">
        <dbReference type="Rhea" id="RHEA:50786"/>
    </physiologicalReaction>
</comment>
<keyword evidence="9" id="KW-0597">Phosphoprotein</keyword>
<evidence type="ECO:0000256" key="19">
    <source>
        <dbReference type="ARBA" id="ARBA00033119"/>
    </source>
</evidence>
<comment type="catalytic activity">
    <reaction evidence="28">
        <text>4-hydroxynonanal + NADP(+) = (E)-4-hydroxynon-2-enal + NADPH + H(+)</text>
        <dbReference type="Rhea" id="RHEA:64736"/>
        <dbReference type="ChEBI" id="CHEBI:15378"/>
        <dbReference type="ChEBI" id="CHEBI:57783"/>
        <dbReference type="ChEBI" id="CHEBI:58349"/>
        <dbReference type="ChEBI" id="CHEBI:58968"/>
        <dbReference type="ChEBI" id="CHEBI:156112"/>
    </reaction>
    <physiologicalReaction direction="right-to-left" evidence="28">
        <dbReference type="Rhea" id="RHEA:64738"/>
    </physiologicalReaction>
</comment>
<evidence type="ECO:0000256" key="26">
    <source>
        <dbReference type="ARBA" id="ARBA00048066"/>
    </source>
</evidence>
<evidence type="ECO:0000256" key="12">
    <source>
        <dbReference type="ARBA" id="ARBA00022990"/>
    </source>
</evidence>
<comment type="similarity">
    <text evidence="2">Belongs to the NADP-dependent oxidoreductase L4BD family.</text>
</comment>
<dbReference type="RefSeq" id="XP_015521664.2">
    <property type="nucleotide sequence ID" value="XM_015666178.2"/>
</dbReference>
<evidence type="ECO:0000256" key="25">
    <source>
        <dbReference type="ARBA" id="ARBA00047903"/>
    </source>
</evidence>
<accession>A0A6J0C5L9</accession>
<evidence type="ECO:0000256" key="11">
    <source>
        <dbReference type="ARBA" id="ARBA00022857"/>
    </source>
</evidence>
<keyword evidence="15" id="KW-0379">Hydroxylation</keyword>
<evidence type="ECO:0000256" key="30">
    <source>
        <dbReference type="ARBA" id="ARBA00048953"/>
    </source>
</evidence>
<evidence type="ECO:0000256" key="18">
    <source>
        <dbReference type="ARBA" id="ARBA00032297"/>
    </source>
</evidence>
<evidence type="ECO:0000256" key="1">
    <source>
        <dbReference type="ARBA" id="ARBA00004496"/>
    </source>
</evidence>
<dbReference type="Gene3D" id="3.90.180.10">
    <property type="entry name" value="Medium-chain alcohol dehydrogenases, catalytic domain"/>
    <property type="match status" value="1"/>
</dbReference>
<evidence type="ECO:0000256" key="24">
    <source>
        <dbReference type="ARBA" id="ARBA00047878"/>
    </source>
</evidence>
<comment type="catalytic activity">
    <reaction evidence="20">
        <text>octanal + NADP(+) = (2E)-octenal + NADPH + H(+)</text>
        <dbReference type="Rhea" id="RHEA:50780"/>
        <dbReference type="ChEBI" id="CHEBI:15378"/>
        <dbReference type="ChEBI" id="CHEBI:17935"/>
        <dbReference type="ChEBI" id="CHEBI:57783"/>
        <dbReference type="ChEBI" id="CHEBI:58349"/>
        <dbReference type="ChEBI" id="CHEBI:61748"/>
    </reaction>
    <physiologicalReaction direction="right-to-left" evidence="20">
        <dbReference type="Rhea" id="RHEA:50782"/>
    </physiologicalReaction>
</comment>